<dbReference type="AlphaFoldDB" id="A0A8S0VG05"/>
<protein>
    <submittedName>
        <fullName evidence="1">Uncharacterized protein</fullName>
    </submittedName>
</protein>
<organism evidence="1 2">
    <name type="scientific">Olea europaea subsp. europaea</name>
    <dbReference type="NCBI Taxonomy" id="158383"/>
    <lineage>
        <taxon>Eukaryota</taxon>
        <taxon>Viridiplantae</taxon>
        <taxon>Streptophyta</taxon>
        <taxon>Embryophyta</taxon>
        <taxon>Tracheophyta</taxon>
        <taxon>Spermatophyta</taxon>
        <taxon>Magnoliopsida</taxon>
        <taxon>eudicotyledons</taxon>
        <taxon>Gunneridae</taxon>
        <taxon>Pentapetalae</taxon>
        <taxon>asterids</taxon>
        <taxon>lamiids</taxon>
        <taxon>Lamiales</taxon>
        <taxon>Oleaceae</taxon>
        <taxon>Oleeae</taxon>
        <taxon>Olea</taxon>
    </lineage>
</organism>
<dbReference type="Proteomes" id="UP000594638">
    <property type="component" value="Unassembled WGS sequence"/>
</dbReference>
<comment type="caution">
    <text evidence="1">The sequence shown here is derived from an EMBL/GenBank/DDBJ whole genome shotgun (WGS) entry which is preliminary data.</text>
</comment>
<sequence>NVDYNGIEDSLKKDEGGNINLDLYFFSTTQEEDLGIGDSMVDDNGDWSSLRNSSAVLRR</sequence>
<dbReference type="Gramene" id="OE9A115707T1">
    <property type="protein sequence ID" value="OE9A115707C1"/>
    <property type="gene ID" value="OE9A115707"/>
</dbReference>
<reference evidence="1 2" key="1">
    <citation type="submission" date="2019-12" db="EMBL/GenBank/DDBJ databases">
        <authorList>
            <person name="Alioto T."/>
            <person name="Alioto T."/>
            <person name="Gomez Garrido J."/>
        </authorList>
    </citation>
    <scope>NUCLEOTIDE SEQUENCE [LARGE SCALE GENOMIC DNA]</scope>
</reference>
<proteinExistence type="predicted"/>
<dbReference type="EMBL" id="CACTIH010009395">
    <property type="protein sequence ID" value="CAA3030811.1"/>
    <property type="molecule type" value="Genomic_DNA"/>
</dbReference>
<evidence type="ECO:0000313" key="1">
    <source>
        <dbReference type="EMBL" id="CAA3030811.1"/>
    </source>
</evidence>
<feature type="non-terminal residue" evidence="1">
    <location>
        <position position="1"/>
    </location>
</feature>
<keyword evidence="2" id="KW-1185">Reference proteome</keyword>
<evidence type="ECO:0000313" key="2">
    <source>
        <dbReference type="Proteomes" id="UP000594638"/>
    </source>
</evidence>
<name>A0A8S0VG05_OLEEU</name>
<accession>A0A8S0VG05</accession>
<gene>
    <name evidence="1" type="ORF">OLEA9_A115707</name>
</gene>